<evidence type="ECO:0000256" key="4">
    <source>
        <dbReference type="ARBA" id="ARBA00004496"/>
    </source>
</evidence>
<feature type="binding site" evidence="17">
    <location>
        <position position="9"/>
    </location>
    <ligand>
        <name>Mg(2+)</name>
        <dbReference type="ChEBI" id="CHEBI:18420"/>
    </ligand>
</feature>
<dbReference type="InterPro" id="IPR006549">
    <property type="entry name" value="HAD-SF_hydro_IIIA"/>
</dbReference>
<dbReference type="Pfam" id="PF13242">
    <property type="entry name" value="Hydrolase_like"/>
    <property type="match status" value="1"/>
</dbReference>
<dbReference type="PANTHER" id="PTHR42891">
    <property type="entry name" value="D-GLYCERO-BETA-D-MANNO-HEPTOSE-1,7-BISPHOSPHATE 7-PHOSPHATASE"/>
    <property type="match status" value="1"/>
</dbReference>
<organism evidence="18 19">
    <name type="scientific">Candidatus Thiopontia autotrophica</name>
    <dbReference type="NCBI Taxonomy" id="2841688"/>
    <lineage>
        <taxon>Bacteria</taxon>
        <taxon>Pseudomonadati</taxon>
        <taxon>Pseudomonadota</taxon>
        <taxon>Gammaproteobacteria</taxon>
        <taxon>Candidatus Thiopontia</taxon>
    </lineage>
</organism>
<comment type="catalytic activity">
    <reaction evidence="1">
        <text>D-glycero-beta-D-manno-heptose 1,7-bisphosphate + H2O = D-glycero-beta-D-manno-heptose 1-phosphate + phosphate</text>
        <dbReference type="Rhea" id="RHEA:28518"/>
        <dbReference type="ChEBI" id="CHEBI:15377"/>
        <dbReference type="ChEBI" id="CHEBI:43474"/>
        <dbReference type="ChEBI" id="CHEBI:60208"/>
        <dbReference type="ChEBI" id="CHEBI:61593"/>
        <dbReference type="EC" id="3.1.3.82"/>
    </reaction>
</comment>
<dbReference type="FunFam" id="3.40.50.1000:FF:000168">
    <property type="entry name" value="D,D-heptose 1,7-bisphosphate phosphatase"/>
    <property type="match status" value="1"/>
</dbReference>
<sequence length="183" mass="20149">MELIILDRDGVINEDSDEYIKSPDEWHPLPGSIQAIARLNHAGYRVVVATNQSGVGRGLFDIETLGKIHEKMYLQLEEEGASVEAIFYCPHQPEDECECRKPKPGLFKDIETRLGKPVEGVYAVGDSLRDFDAARAVGAIPILVKTGKGERTIEADQGLDDVLQFNDLYSFVDALLSGALSDT</sequence>
<keyword evidence="7 14" id="KW-0963">Cytoplasm</keyword>
<evidence type="ECO:0000313" key="19">
    <source>
        <dbReference type="Proteomes" id="UP000654401"/>
    </source>
</evidence>
<evidence type="ECO:0000256" key="10">
    <source>
        <dbReference type="ARBA" id="ARBA00022833"/>
    </source>
</evidence>
<comment type="pathway">
    <text evidence="5">Nucleotide-sugar biosynthesis; ADP-L-glycero-beta-D-manno-heptose biosynthesis; ADP-L-glycero-beta-D-manno-heptose from D-glycero-beta-D-manno-heptose 7-phosphate: step 2/4.</text>
</comment>
<dbReference type="Proteomes" id="UP000654401">
    <property type="component" value="Unassembled WGS sequence"/>
</dbReference>
<dbReference type="GO" id="GO:0005737">
    <property type="term" value="C:cytoplasm"/>
    <property type="evidence" value="ECO:0007669"/>
    <property type="project" value="UniProtKB-SubCell"/>
</dbReference>
<dbReference type="NCBIfam" id="TIGR01656">
    <property type="entry name" value="Histidinol-ppas"/>
    <property type="match status" value="1"/>
</dbReference>
<comment type="caution">
    <text evidence="18">The sequence shown here is derived from an EMBL/GenBank/DDBJ whole genome shotgun (WGS) entry which is preliminary data.</text>
</comment>
<evidence type="ECO:0000256" key="7">
    <source>
        <dbReference type="ARBA" id="ARBA00022490"/>
    </source>
</evidence>
<keyword evidence="11 17" id="KW-0460">Magnesium</keyword>
<dbReference type="NCBIfam" id="TIGR01662">
    <property type="entry name" value="HAD-SF-IIIA"/>
    <property type="match status" value="1"/>
</dbReference>
<protein>
    <recommendedName>
        <fullName evidence="14">D,D-heptose 1,7-bisphosphate phosphatase</fullName>
        <ecNumber evidence="14">3.1.3.-</ecNumber>
    </recommendedName>
</protein>
<feature type="site" description="Stabilizes the phosphoryl group" evidence="16">
    <location>
        <position position="50"/>
    </location>
</feature>
<feature type="binding site" evidence="17">
    <location>
        <position position="89"/>
    </location>
    <ligand>
        <name>Zn(2+)</name>
        <dbReference type="ChEBI" id="CHEBI:29105"/>
    </ligand>
</feature>
<dbReference type="AlphaFoldDB" id="A0A8J6P9T6"/>
<dbReference type="CDD" id="cd07503">
    <property type="entry name" value="HAD_HisB-N"/>
    <property type="match status" value="1"/>
</dbReference>
<evidence type="ECO:0000256" key="1">
    <source>
        <dbReference type="ARBA" id="ARBA00001226"/>
    </source>
</evidence>
<evidence type="ECO:0000256" key="15">
    <source>
        <dbReference type="PIRSR" id="PIRSR004682-1"/>
    </source>
</evidence>
<evidence type="ECO:0000256" key="11">
    <source>
        <dbReference type="ARBA" id="ARBA00022842"/>
    </source>
</evidence>
<evidence type="ECO:0000256" key="8">
    <source>
        <dbReference type="ARBA" id="ARBA00022723"/>
    </source>
</evidence>
<evidence type="ECO:0000256" key="17">
    <source>
        <dbReference type="PIRSR" id="PIRSR004682-4"/>
    </source>
</evidence>
<dbReference type="InterPro" id="IPR023214">
    <property type="entry name" value="HAD_sf"/>
</dbReference>
<dbReference type="InterPro" id="IPR006543">
    <property type="entry name" value="Histidinol-phos"/>
</dbReference>
<dbReference type="SUPFAM" id="SSF56784">
    <property type="entry name" value="HAD-like"/>
    <property type="match status" value="1"/>
</dbReference>
<feature type="binding site" evidence="17">
    <location>
        <position position="97"/>
    </location>
    <ligand>
        <name>Zn(2+)</name>
        <dbReference type="ChEBI" id="CHEBI:29105"/>
    </ligand>
</feature>
<evidence type="ECO:0000256" key="13">
    <source>
        <dbReference type="ARBA" id="ARBA00061616"/>
    </source>
</evidence>
<evidence type="ECO:0000256" key="6">
    <source>
        <dbReference type="ARBA" id="ARBA00011245"/>
    </source>
</evidence>
<comment type="similarity">
    <text evidence="13 14">Belongs to the gmhB family.</text>
</comment>
<feature type="binding site" evidence="17">
    <location>
        <position position="99"/>
    </location>
    <ligand>
        <name>Zn(2+)</name>
        <dbReference type="ChEBI" id="CHEBI:29105"/>
    </ligand>
</feature>
<dbReference type="PANTHER" id="PTHR42891:SF1">
    <property type="entry name" value="D-GLYCERO-BETA-D-MANNO-HEPTOSE-1,7-BISPHOSPHATE 7-PHOSPHATASE"/>
    <property type="match status" value="1"/>
</dbReference>
<comment type="subcellular location">
    <subcellularLocation>
        <location evidence="4 14">Cytoplasm</location>
    </subcellularLocation>
</comment>
<feature type="active site" description="Proton donor" evidence="15">
    <location>
        <position position="9"/>
    </location>
</feature>
<feature type="site" description="Stabilizes the phosphoryl group" evidence="16">
    <location>
        <position position="101"/>
    </location>
</feature>
<dbReference type="Gene3D" id="3.40.50.1000">
    <property type="entry name" value="HAD superfamily/HAD-like"/>
    <property type="match status" value="1"/>
</dbReference>
<evidence type="ECO:0000256" key="12">
    <source>
        <dbReference type="ARBA" id="ARBA00023277"/>
    </source>
</evidence>
<accession>A0A8J6P9T6</accession>
<keyword evidence="9 14" id="KW-0378">Hydrolase</keyword>
<evidence type="ECO:0000256" key="14">
    <source>
        <dbReference type="PIRNR" id="PIRNR004682"/>
    </source>
</evidence>
<feature type="binding site" evidence="17">
    <location>
        <position position="7"/>
    </location>
    <ligand>
        <name>Mg(2+)</name>
        <dbReference type="ChEBI" id="CHEBI:18420"/>
    </ligand>
</feature>
<evidence type="ECO:0000256" key="16">
    <source>
        <dbReference type="PIRSR" id="PIRSR004682-3"/>
    </source>
</evidence>
<name>A0A8J6P9T6_9GAMM</name>
<feature type="binding site" evidence="17">
    <location>
        <position position="91"/>
    </location>
    <ligand>
        <name>Zn(2+)</name>
        <dbReference type="ChEBI" id="CHEBI:29105"/>
    </ligand>
</feature>
<proteinExistence type="inferred from homology"/>
<dbReference type="InterPro" id="IPR004446">
    <property type="entry name" value="Heptose_bisP_phosphatase"/>
</dbReference>
<comment type="cofactor">
    <cofactor evidence="3 17">
        <name>Zn(2+)</name>
        <dbReference type="ChEBI" id="CHEBI:29105"/>
    </cofactor>
</comment>
<dbReference type="InterPro" id="IPR036412">
    <property type="entry name" value="HAD-like_sf"/>
</dbReference>
<keyword evidence="12 14" id="KW-0119">Carbohydrate metabolism</keyword>
<keyword evidence="10 17" id="KW-0862">Zinc</keyword>
<dbReference type="EMBL" id="JACNFK010000023">
    <property type="protein sequence ID" value="MBC8519412.1"/>
    <property type="molecule type" value="Genomic_DNA"/>
</dbReference>
<dbReference type="EC" id="3.1.3.-" evidence="14"/>
<dbReference type="GO" id="GO:0046872">
    <property type="term" value="F:metal ion binding"/>
    <property type="evidence" value="ECO:0007669"/>
    <property type="project" value="UniProtKB-KW"/>
</dbReference>
<dbReference type="GO" id="GO:0005975">
    <property type="term" value="P:carbohydrate metabolic process"/>
    <property type="evidence" value="ECO:0007669"/>
    <property type="project" value="InterPro"/>
</dbReference>
<reference evidence="18 19" key="1">
    <citation type="submission" date="2020-08" db="EMBL/GenBank/DDBJ databases">
        <title>Bridging the membrane lipid divide: bacteria of the FCB group superphylum have the potential to synthesize archaeal ether lipids.</title>
        <authorList>
            <person name="Villanueva L."/>
            <person name="Von Meijenfeldt F.A.B."/>
            <person name="Westbye A.B."/>
            <person name="Yadav S."/>
            <person name="Hopmans E.C."/>
            <person name="Dutilh B.E."/>
            <person name="Sinninghe Damste J.S."/>
        </authorList>
    </citation>
    <scope>NUCLEOTIDE SEQUENCE [LARGE SCALE GENOMIC DNA]</scope>
    <source>
        <strain evidence="18">NIOZ-UU100</strain>
    </source>
</reference>
<dbReference type="GO" id="GO:0034200">
    <property type="term" value="F:D-glycero-beta-D-manno-heptose 1,7-bisphosphate 7-phosphatase activity"/>
    <property type="evidence" value="ECO:0007669"/>
    <property type="project" value="UniProtKB-EC"/>
</dbReference>
<dbReference type="NCBIfam" id="NF006506">
    <property type="entry name" value="PRK08942.1"/>
    <property type="match status" value="1"/>
</dbReference>
<evidence type="ECO:0000256" key="2">
    <source>
        <dbReference type="ARBA" id="ARBA00001946"/>
    </source>
</evidence>
<comment type="subunit">
    <text evidence="6">Monomer.</text>
</comment>
<comment type="cofactor">
    <cofactor evidence="2 17">
        <name>Mg(2+)</name>
        <dbReference type="ChEBI" id="CHEBI:18420"/>
    </cofactor>
</comment>
<feature type="active site" description="Nucleophile" evidence="15">
    <location>
        <position position="7"/>
    </location>
</feature>
<evidence type="ECO:0000313" key="18">
    <source>
        <dbReference type="EMBL" id="MBC8519412.1"/>
    </source>
</evidence>
<evidence type="ECO:0000256" key="9">
    <source>
        <dbReference type="ARBA" id="ARBA00022801"/>
    </source>
</evidence>
<feature type="site" description="Contributes to substrate recognition" evidence="16">
    <location>
        <position position="100"/>
    </location>
</feature>
<feature type="binding site" evidence="17">
    <location>
        <position position="126"/>
    </location>
    <ligand>
        <name>Mg(2+)</name>
        <dbReference type="ChEBI" id="CHEBI:18420"/>
    </ligand>
</feature>
<gene>
    <name evidence="18" type="primary">gmhB</name>
    <name evidence="18" type="ORF">H8D24_03270</name>
</gene>
<evidence type="ECO:0000256" key="3">
    <source>
        <dbReference type="ARBA" id="ARBA00001947"/>
    </source>
</evidence>
<dbReference type="PIRSF" id="PIRSF004682">
    <property type="entry name" value="GmhB"/>
    <property type="match status" value="1"/>
</dbReference>
<evidence type="ECO:0000256" key="5">
    <source>
        <dbReference type="ARBA" id="ARBA00004708"/>
    </source>
</evidence>
<keyword evidence="8 17" id="KW-0479">Metal-binding</keyword>